<dbReference type="Proteomes" id="UP000053477">
    <property type="component" value="Unassembled WGS sequence"/>
</dbReference>
<keyword evidence="3" id="KW-1185">Reference proteome</keyword>
<name>A0A0H2R7C4_9AGAM</name>
<evidence type="ECO:0000256" key="1">
    <source>
        <dbReference type="SAM" id="MobiDB-lite"/>
    </source>
</evidence>
<gene>
    <name evidence="2" type="ORF">SCHPADRAFT_634372</name>
</gene>
<organism evidence="2 3">
    <name type="scientific">Schizopora paradoxa</name>
    <dbReference type="NCBI Taxonomy" id="27342"/>
    <lineage>
        <taxon>Eukaryota</taxon>
        <taxon>Fungi</taxon>
        <taxon>Dikarya</taxon>
        <taxon>Basidiomycota</taxon>
        <taxon>Agaricomycotina</taxon>
        <taxon>Agaricomycetes</taxon>
        <taxon>Hymenochaetales</taxon>
        <taxon>Schizoporaceae</taxon>
        <taxon>Schizopora</taxon>
    </lineage>
</organism>
<dbReference type="InParanoid" id="A0A0H2R7C4"/>
<protein>
    <submittedName>
        <fullName evidence="2">Uncharacterized protein</fullName>
    </submittedName>
</protein>
<evidence type="ECO:0000313" key="2">
    <source>
        <dbReference type="EMBL" id="KLO07754.1"/>
    </source>
</evidence>
<sequence length="250" mass="27833">MRALTLFRGQSGGARGQRRTPETFESSEWLYREGFSFQSLDFRQWALVSLLFCPSDENAILDFELGEDRHWRCGRCKLHVSVSPCKSGLSSLVFKACLRPKSGIIGTIYQERSRMSCSTTSLCLICILMRCDHSISPGTIEDRRLPIKSLSVLSIHHRSMAQHDEASRTGHPRQGNIGGAVPSAGHFDHVNFDGPLKTCGRFICSISTRRHTDSGSNSFRVPSVERTVARCPSIDSFRGTRVRLQSGVGL</sequence>
<reference evidence="2 3" key="1">
    <citation type="submission" date="2015-04" db="EMBL/GenBank/DDBJ databases">
        <title>Complete genome sequence of Schizopora paradoxa KUC8140, a cosmopolitan wood degrader in East Asia.</title>
        <authorList>
            <consortium name="DOE Joint Genome Institute"/>
            <person name="Min B."/>
            <person name="Park H."/>
            <person name="Jang Y."/>
            <person name="Kim J.-J."/>
            <person name="Kim K.H."/>
            <person name="Pangilinan J."/>
            <person name="Lipzen A."/>
            <person name="Riley R."/>
            <person name="Grigoriev I.V."/>
            <person name="Spatafora J.W."/>
            <person name="Choi I.-G."/>
        </authorList>
    </citation>
    <scope>NUCLEOTIDE SEQUENCE [LARGE SCALE GENOMIC DNA]</scope>
    <source>
        <strain evidence="2 3">KUC8140</strain>
    </source>
</reference>
<dbReference type="EMBL" id="KQ086122">
    <property type="protein sequence ID" value="KLO07754.1"/>
    <property type="molecule type" value="Genomic_DNA"/>
</dbReference>
<feature type="region of interest" description="Disordered" evidence="1">
    <location>
        <begin position="161"/>
        <end position="180"/>
    </location>
</feature>
<dbReference type="AlphaFoldDB" id="A0A0H2R7C4"/>
<proteinExistence type="predicted"/>
<evidence type="ECO:0000313" key="3">
    <source>
        <dbReference type="Proteomes" id="UP000053477"/>
    </source>
</evidence>
<accession>A0A0H2R7C4</accession>